<evidence type="ECO:0000313" key="17">
    <source>
        <dbReference type="EMBL" id="SCU99999.1"/>
    </source>
</evidence>
<dbReference type="GO" id="GO:0046872">
    <property type="term" value="F:metal ion binding"/>
    <property type="evidence" value="ECO:0007669"/>
    <property type="project" value="UniProtKB-KW"/>
</dbReference>
<keyword evidence="18" id="KW-1185">Reference proteome</keyword>
<feature type="domain" description="FAD-binding FR-type" evidence="16">
    <location>
        <begin position="147"/>
        <end position="258"/>
    </location>
</feature>
<dbReference type="PROSITE" id="PS51384">
    <property type="entry name" value="FAD_FR"/>
    <property type="match status" value="1"/>
</dbReference>
<keyword evidence="9" id="KW-0274">FAD</keyword>
<dbReference type="InterPro" id="IPR039261">
    <property type="entry name" value="FNR_nucleotide-bd"/>
</dbReference>
<keyword evidence="12" id="KW-0520">NAD</keyword>
<keyword evidence="10" id="KW-0521">NADP</keyword>
<evidence type="ECO:0000256" key="12">
    <source>
        <dbReference type="ARBA" id="ARBA00023027"/>
    </source>
</evidence>
<reference evidence="17 18" key="1">
    <citation type="submission" date="2016-03" db="EMBL/GenBank/DDBJ databases">
        <authorList>
            <person name="Devillers H."/>
        </authorList>
    </citation>
    <scope>NUCLEOTIDE SEQUENCE [LARGE SCALE GENOMIC DNA]</scope>
    <source>
        <strain evidence="17">CBS 11717</strain>
    </source>
</reference>
<dbReference type="Pfam" id="PF00042">
    <property type="entry name" value="Globin"/>
    <property type="match status" value="1"/>
</dbReference>
<sequence>MLSEETRTIIKATVPALEQHGTEITSTFYQNMLNDHKELLNIFNRANQTKGLQSTALATTVLAAAKNIDNLAALLPHVRQIGHKHRALQVKPEHYPIVGEYLLKAIKQVLGDAANQTILDAWAEAYGVIAQIFIDVEAELYAKEAWDGWKSFRVVKREDVGGSVLEFTVQPIDEASTPAIVPGQYITVKAHPTAQDNQYDALRHYSICSSSGKEGLKFAVKKAHSDDHDGLVSTYLHENVKVGDTVELSAPAGDFNLNESLIEQNDIPLVFLSSGVGSTPLLAMLEKQIATNKSRPIVWIETAYNAANQPFAAQIKKLSDGVQDMKVFTVHTESTSRIDDAYLAKVMPSNSDVYVSGSIGFVEDMIDSLNKLNHREELIHYEPFGQKMATVKV</sequence>
<evidence type="ECO:0000256" key="2">
    <source>
        <dbReference type="ARBA" id="ARBA00001974"/>
    </source>
</evidence>
<proteinExistence type="inferred from homology"/>
<dbReference type="GO" id="GO:0046210">
    <property type="term" value="P:nitric oxide catabolic process"/>
    <property type="evidence" value="ECO:0007669"/>
    <property type="project" value="TreeGrafter"/>
</dbReference>
<dbReference type="GO" id="GO:0009636">
    <property type="term" value="P:response to toxic substance"/>
    <property type="evidence" value="ECO:0007669"/>
    <property type="project" value="UniProtKB-KW"/>
</dbReference>
<name>A0A1G4K7P6_9SACH</name>
<evidence type="ECO:0000256" key="8">
    <source>
        <dbReference type="ARBA" id="ARBA00022723"/>
    </source>
</evidence>
<accession>A0A1G4K7P6</accession>
<dbReference type="SUPFAM" id="SSF52343">
    <property type="entry name" value="Ferredoxin reductase-like, C-terminal NADP-linked domain"/>
    <property type="match status" value="1"/>
</dbReference>
<gene>
    <name evidence="17" type="ORF">LAMI_0G02212G</name>
</gene>
<comment type="cofactor">
    <cofactor evidence="1">
        <name>heme b</name>
        <dbReference type="ChEBI" id="CHEBI:60344"/>
    </cofactor>
</comment>
<dbReference type="GO" id="GO:0071500">
    <property type="term" value="P:cellular response to nitrosative stress"/>
    <property type="evidence" value="ECO:0007669"/>
    <property type="project" value="TreeGrafter"/>
</dbReference>
<keyword evidence="11" id="KW-0408">Iron</keyword>
<dbReference type="CDD" id="cd06184">
    <property type="entry name" value="flavohem_like_fad_nad_binding"/>
    <property type="match status" value="1"/>
</dbReference>
<dbReference type="Gene3D" id="1.10.490.10">
    <property type="entry name" value="Globins"/>
    <property type="match status" value="1"/>
</dbReference>
<comment type="catalytic activity">
    <reaction evidence="13">
        <text>2 nitric oxide + NADH + 2 O2 = 2 nitrate + NAD(+) + H(+)</text>
        <dbReference type="Rhea" id="RHEA:19469"/>
        <dbReference type="ChEBI" id="CHEBI:15378"/>
        <dbReference type="ChEBI" id="CHEBI:15379"/>
        <dbReference type="ChEBI" id="CHEBI:16480"/>
        <dbReference type="ChEBI" id="CHEBI:17632"/>
        <dbReference type="ChEBI" id="CHEBI:57540"/>
        <dbReference type="ChEBI" id="CHEBI:57945"/>
        <dbReference type="EC" id="1.14.12.17"/>
    </reaction>
</comment>
<evidence type="ECO:0000256" key="6">
    <source>
        <dbReference type="ARBA" id="ARBA00022617"/>
    </source>
</evidence>
<evidence type="ECO:0000256" key="13">
    <source>
        <dbReference type="ARBA" id="ARBA00048649"/>
    </source>
</evidence>
<dbReference type="InterPro" id="IPR008333">
    <property type="entry name" value="Cbr1-like_FAD-bd_dom"/>
</dbReference>
<dbReference type="GO" id="GO:0008941">
    <property type="term" value="F:nitric oxide dioxygenase NAD(P)H activity"/>
    <property type="evidence" value="ECO:0007669"/>
    <property type="project" value="UniProtKB-EC"/>
</dbReference>
<evidence type="ECO:0000256" key="7">
    <source>
        <dbReference type="ARBA" id="ARBA00022630"/>
    </source>
</evidence>
<dbReference type="PROSITE" id="PS01033">
    <property type="entry name" value="GLOBIN"/>
    <property type="match status" value="1"/>
</dbReference>
<dbReference type="AlphaFoldDB" id="A0A1G4K7P6"/>
<dbReference type="FunFam" id="1.10.490.10:FF:000003">
    <property type="entry name" value="Flavohemoprotein"/>
    <property type="match status" value="1"/>
</dbReference>
<evidence type="ECO:0000256" key="4">
    <source>
        <dbReference type="ARBA" id="ARBA00012229"/>
    </source>
</evidence>
<evidence type="ECO:0000256" key="9">
    <source>
        <dbReference type="ARBA" id="ARBA00022827"/>
    </source>
</evidence>
<dbReference type="InterPro" id="IPR000971">
    <property type="entry name" value="Globin"/>
</dbReference>
<dbReference type="EMBL" id="LT598469">
    <property type="protein sequence ID" value="SCU99999.1"/>
    <property type="molecule type" value="Genomic_DNA"/>
</dbReference>
<dbReference type="PANTHER" id="PTHR43396">
    <property type="entry name" value="FLAVOHEMOPROTEIN"/>
    <property type="match status" value="1"/>
</dbReference>
<dbReference type="SUPFAM" id="SSF63380">
    <property type="entry name" value="Riboflavin synthase domain-like"/>
    <property type="match status" value="1"/>
</dbReference>
<dbReference type="PANTHER" id="PTHR43396:SF3">
    <property type="entry name" value="FLAVOHEMOPROTEIN"/>
    <property type="match status" value="1"/>
</dbReference>
<evidence type="ECO:0000259" key="15">
    <source>
        <dbReference type="PROSITE" id="PS01033"/>
    </source>
</evidence>
<dbReference type="Pfam" id="PF00970">
    <property type="entry name" value="FAD_binding_6"/>
    <property type="match status" value="1"/>
</dbReference>
<keyword evidence="5" id="KW-0216">Detoxification</keyword>
<dbReference type="GO" id="GO:0071949">
    <property type="term" value="F:FAD binding"/>
    <property type="evidence" value="ECO:0007669"/>
    <property type="project" value="TreeGrafter"/>
</dbReference>
<organism evidence="17 18">
    <name type="scientific">Lachancea mirantina</name>
    <dbReference type="NCBI Taxonomy" id="1230905"/>
    <lineage>
        <taxon>Eukaryota</taxon>
        <taxon>Fungi</taxon>
        <taxon>Dikarya</taxon>
        <taxon>Ascomycota</taxon>
        <taxon>Saccharomycotina</taxon>
        <taxon>Saccharomycetes</taxon>
        <taxon>Saccharomycetales</taxon>
        <taxon>Saccharomycetaceae</taxon>
        <taxon>Lachancea</taxon>
    </lineage>
</organism>
<dbReference type="InterPro" id="IPR009050">
    <property type="entry name" value="Globin-like_sf"/>
</dbReference>
<comment type="similarity">
    <text evidence="3">In the C-terminal section; belongs to the flavoprotein pyridine nucleotide cytochrome reductase family.</text>
</comment>
<dbReference type="EC" id="1.14.12.17" evidence="4"/>
<evidence type="ECO:0000313" key="18">
    <source>
        <dbReference type="Proteomes" id="UP000191024"/>
    </source>
</evidence>
<dbReference type="GO" id="GO:0019825">
    <property type="term" value="F:oxygen binding"/>
    <property type="evidence" value="ECO:0007669"/>
    <property type="project" value="InterPro"/>
</dbReference>
<feature type="domain" description="Globin" evidence="15">
    <location>
        <begin position="1"/>
        <end position="138"/>
    </location>
</feature>
<comment type="catalytic activity">
    <reaction evidence="14">
        <text>2 nitric oxide + NADPH + 2 O2 = 2 nitrate + NADP(+) + H(+)</text>
        <dbReference type="Rhea" id="RHEA:19465"/>
        <dbReference type="ChEBI" id="CHEBI:15378"/>
        <dbReference type="ChEBI" id="CHEBI:15379"/>
        <dbReference type="ChEBI" id="CHEBI:16480"/>
        <dbReference type="ChEBI" id="CHEBI:17632"/>
        <dbReference type="ChEBI" id="CHEBI:57783"/>
        <dbReference type="ChEBI" id="CHEBI:58349"/>
        <dbReference type="EC" id="1.14.12.17"/>
    </reaction>
</comment>
<dbReference type="InterPro" id="IPR017938">
    <property type="entry name" value="Riboflavin_synthase-like_b-brl"/>
</dbReference>
<comment type="cofactor">
    <cofactor evidence="2">
        <name>FAD</name>
        <dbReference type="ChEBI" id="CHEBI:57692"/>
    </cofactor>
</comment>
<dbReference type="InterPro" id="IPR012292">
    <property type="entry name" value="Globin/Proto"/>
</dbReference>
<keyword evidence="6" id="KW-0349">Heme</keyword>
<dbReference type="Gene3D" id="2.40.30.10">
    <property type="entry name" value="Translation factors"/>
    <property type="match status" value="1"/>
</dbReference>
<dbReference type="CDD" id="cd14777">
    <property type="entry name" value="Yhb1-globin-like"/>
    <property type="match status" value="1"/>
</dbReference>
<evidence type="ECO:0000256" key="1">
    <source>
        <dbReference type="ARBA" id="ARBA00001970"/>
    </source>
</evidence>
<evidence type="ECO:0000256" key="5">
    <source>
        <dbReference type="ARBA" id="ARBA00022575"/>
    </source>
</evidence>
<keyword evidence="7" id="KW-0285">Flavoprotein</keyword>
<evidence type="ECO:0000256" key="10">
    <source>
        <dbReference type="ARBA" id="ARBA00022857"/>
    </source>
</evidence>
<evidence type="ECO:0000259" key="16">
    <source>
        <dbReference type="PROSITE" id="PS51384"/>
    </source>
</evidence>
<dbReference type="Gene3D" id="3.40.50.80">
    <property type="entry name" value="Nucleotide-binding domain of ferredoxin-NADP reductase (FNR) module"/>
    <property type="match status" value="1"/>
</dbReference>
<dbReference type="GO" id="GO:0020037">
    <property type="term" value="F:heme binding"/>
    <property type="evidence" value="ECO:0007669"/>
    <property type="project" value="InterPro"/>
</dbReference>
<dbReference type="OrthoDB" id="436496at2759"/>
<dbReference type="InterPro" id="IPR017927">
    <property type="entry name" value="FAD-bd_FR_type"/>
</dbReference>
<dbReference type="SUPFAM" id="SSF46458">
    <property type="entry name" value="Globin-like"/>
    <property type="match status" value="1"/>
</dbReference>
<evidence type="ECO:0000256" key="11">
    <source>
        <dbReference type="ARBA" id="ARBA00023004"/>
    </source>
</evidence>
<keyword evidence="8" id="KW-0479">Metal-binding</keyword>
<protein>
    <recommendedName>
        <fullName evidence="4">nitric oxide dioxygenase</fullName>
        <ecNumber evidence="4">1.14.12.17</ecNumber>
    </recommendedName>
</protein>
<dbReference type="Proteomes" id="UP000191024">
    <property type="component" value="Chromosome G"/>
</dbReference>
<evidence type="ECO:0000256" key="14">
    <source>
        <dbReference type="ARBA" id="ARBA00049433"/>
    </source>
</evidence>
<evidence type="ECO:0000256" key="3">
    <source>
        <dbReference type="ARBA" id="ARBA00006401"/>
    </source>
</evidence>